<gene>
    <name evidence="2" type="ORF">RSOLAG22IIIB_12159</name>
</gene>
<feature type="region of interest" description="Disordered" evidence="1">
    <location>
        <begin position="317"/>
        <end position="368"/>
    </location>
</feature>
<dbReference type="EMBL" id="CYGV01001651">
    <property type="protein sequence ID" value="CUA76253.1"/>
    <property type="molecule type" value="Genomic_DNA"/>
</dbReference>
<evidence type="ECO:0000256" key="1">
    <source>
        <dbReference type="SAM" id="MobiDB-lite"/>
    </source>
</evidence>
<protein>
    <submittedName>
        <fullName evidence="2">Uncharacterized protein</fullName>
    </submittedName>
</protein>
<sequence>MQSLHQHPALYKAREYEFYLANESISERVVWVTQRDQQIDVAVPIRNDGSKANPSDTPIVFSGIFQIMPSMFFCDASLGINGNKPHKWVIDQGLKNVLAEGRASFVAIPVSSTYPDLNADYPRYIKNLDQVLKLAIPRCSQEGLRIEDSKGTTALKMRHRMFEEREEPCYVNITPKDDNKLARKKGALSEDVNESRDHDSDTRGIVHVDDLDDDIIPEFRIHNLPVDDECRKQLNQIIPTHTFNPLCAFDYGSETPILPADYRSKLRGAVAEIRFTLTHRILKNKEGVKSNFNAIVDEIIILGKPTQNTLAPSKVKNKKLFTRQPTSGSDTQGCPDNCSPNGGNVQNQPTRTADETLEGPRPKRTRNK</sequence>
<keyword evidence="3" id="KW-1185">Reference proteome</keyword>
<feature type="compositionally biased region" description="Basic and acidic residues" evidence="1">
    <location>
        <begin position="352"/>
        <end position="361"/>
    </location>
</feature>
<name>A0A0K6GCB1_9AGAM</name>
<proteinExistence type="predicted"/>
<dbReference type="AlphaFoldDB" id="A0A0K6GCB1"/>
<evidence type="ECO:0000313" key="3">
    <source>
        <dbReference type="Proteomes" id="UP000044841"/>
    </source>
</evidence>
<feature type="compositionally biased region" description="Basic and acidic residues" evidence="1">
    <location>
        <begin position="193"/>
        <end position="204"/>
    </location>
</feature>
<feature type="region of interest" description="Disordered" evidence="1">
    <location>
        <begin position="181"/>
        <end position="204"/>
    </location>
</feature>
<feature type="compositionally biased region" description="Polar residues" evidence="1">
    <location>
        <begin position="323"/>
        <end position="351"/>
    </location>
</feature>
<accession>A0A0K6GCB1</accession>
<reference evidence="2 3" key="1">
    <citation type="submission" date="2015-07" db="EMBL/GenBank/DDBJ databases">
        <authorList>
            <person name="Noorani M."/>
        </authorList>
    </citation>
    <scope>NUCLEOTIDE SEQUENCE [LARGE SCALE GENOMIC DNA]</scope>
    <source>
        <strain evidence="2">BBA 69670</strain>
    </source>
</reference>
<evidence type="ECO:0000313" key="2">
    <source>
        <dbReference type="EMBL" id="CUA76253.1"/>
    </source>
</evidence>
<dbReference type="Proteomes" id="UP000044841">
    <property type="component" value="Unassembled WGS sequence"/>
</dbReference>
<organism evidence="2 3">
    <name type="scientific">Rhizoctonia solani</name>
    <dbReference type="NCBI Taxonomy" id="456999"/>
    <lineage>
        <taxon>Eukaryota</taxon>
        <taxon>Fungi</taxon>
        <taxon>Dikarya</taxon>
        <taxon>Basidiomycota</taxon>
        <taxon>Agaricomycotina</taxon>
        <taxon>Agaricomycetes</taxon>
        <taxon>Cantharellales</taxon>
        <taxon>Ceratobasidiaceae</taxon>
        <taxon>Rhizoctonia</taxon>
    </lineage>
</organism>